<keyword evidence="2 3" id="KW-0732">Signal</keyword>
<name>A0ABT1ZGL7_9MICO</name>
<sequence length="347" mass="35147">MRHPKRFPFVAAAAVAAFALTGCAVQGSDAGARSTRACIVLPDTTSSPRWEGSDRPALERAVKDAGFQVVSDNAEGDSSAFLRIASEMIDGGCGVMILADVGGAAAQVAIDAHARGIPVVAYDRPFTGADFLVSFDYERIGALQGQSILDGLSAAGVDPGLAVVDFVGGDDDDPTAALTRQGAVGVLAAAGVSPSADLPAAWDAAKAAETVGTSLDLLGRVDAIWAANDTNAAGAIQALDARGMRAIVTGQDATLAGLRSVLLGTQASTVLKPYSAEAKTAAQVAVTILFGETPESDGELDDGTPYVYVHASLITPERVSEAIDAGAASLADVCAGIEDACSRYHVA</sequence>
<feature type="domain" description="Periplasmic binding protein" evidence="4">
    <location>
        <begin position="40"/>
        <end position="292"/>
    </location>
</feature>
<dbReference type="InterPro" id="IPR025997">
    <property type="entry name" value="SBP_2_dom"/>
</dbReference>
<evidence type="ECO:0000256" key="2">
    <source>
        <dbReference type="ARBA" id="ARBA00022729"/>
    </source>
</evidence>
<feature type="signal peptide" evidence="3">
    <location>
        <begin position="1"/>
        <end position="24"/>
    </location>
</feature>
<dbReference type="InterPro" id="IPR050555">
    <property type="entry name" value="Bact_Solute-Bind_Prot2"/>
</dbReference>
<evidence type="ECO:0000313" key="5">
    <source>
        <dbReference type="EMBL" id="MCS0499837.1"/>
    </source>
</evidence>
<dbReference type="SUPFAM" id="SSF53822">
    <property type="entry name" value="Periplasmic binding protein-like I"/>
    <property type="match status" value="1"/>
</dbReference>
<dbReference type="Pfam" id="PF13407">
    <property type="entry name" value="Peripla_BP_4"/>
    <property type="match status" value="1"/>
</dbReference>
<evidence type="ECO:0000313" key="6">
    <source>
        <dbReference type="Proteomes" id="UP001205337"/>
    </source>
</evidence>
<evidence type="ECO:0000259" key="4">
    <source>
        <dbReference type="Pfam" id="PF13407"/>
    </source>
</evidence>
<dbReference type="PROSITE" id="PS51257">
    <property type="entry name" value="PROKAR_LIPOPROTEIN"/>
    <property type="match status" value="1"/>
</dbReference>
<keyword evidence="6" id="KW-1185">Reference proteome</keyword>
<comment type="subcellular location">
    <subcellularLocation>
        <location evidence="1">Cell envelope</location>
    </subcellularLocation>
</comment>
<dbReference type="RefSeq" id="WP_258798916.1">
    <property type="nucleotide sequence ID" value="NZ_JANTHX010000007.1"/>
</dbReference>
<dbReference type="InterPro" id="IPR028082">
    <property type="entry name" value="Peripla_BP_I"/>
</dbReference>
<evidence type="ECO:0000256" key="3">
    <source>
        <dbReference type="SAM" id="SignalP"/>
    </source>
</evidence>
<protein>
    <submittedName>
        <fullName evidence="5">Substrate-binding domain-containing protein</fullName>
    </submittedName>
</protein>
<evidence type="ECO:0000256" key="1">
    <source>
        <dbReference type="ARBA" id="ARBA00004196"/>
    </source>
</evidence>
<feature type="chain" id="PRO_5047332786" evidence="3">
    <location>
        <begin position="25"/>
        <end position="347"/>
    </location>
</feature>
<dbReference type="PANTHER" id="PTHR30036:SF1">
    <property type="entry name" value="D-XYLOSE-BINDING PERIPLASMIC PROTEIN"/>
    <property type="match status" value="1"/>
</dbReference>
<proteinExistence type="predicted"/>
<comment type="caution">
    <text evidence="5">The sequence shown here is derived from an EMBL/GenBank/DDBJ whole genome shotgun (WGS) entry which is preliminary data.</text>
</comment>
<organism evidence="5 6">
    <name type="scientific">Protaetiibacter mangrovi</name>
    <dbReference type="NCBI Taxonomy" id="2970926"/>
    <lineage>
        <taxon>Bacteria</taxon>
        <taxon>Bacillati</taxon>
        <taxon>Actinomycetota</taxon>
        <taxon>Actinomycetes</taxon>
        <taxon>Micrococcales</taxon>
        <taxon>Microbacteriaceae</taxon>
        <taxon>Protaetiibacter</taxon>
    </lineage>
</organism>
<accession>A0ABT1ZGL7</accession>
<dbReference type="Gene3D" id="3.40.50.2300">
    <property type="match status" value="2"/>
</dbReference>
<dbReference type="EMBL" id="JANTHX010000007">
    <property type="protein sequence ID" value="MCS0499837.1"/>
    <property type="molecule type" value="Genomic_DNA"/>
</dbReference>
<dbReference type="PANTHER" id="PTHR30036">
    <property type="entry name" value="D-XYLOSE-BINDING PERIPLASMIC PROTEIN"/>
    <property type="match status" value="1"/>
</dbReference>
<reference evidence="5 6" key="1">
    <citation type="submission" date="2022-08" db="EMBL/GenBank/DDBJ databases">
        <authorList>
            <person name="Li F."/>
        </authorList>
    </citation>
    <scope>NUCLEOTIDE SEQUENCE [LARGE SCALE GENOMIC DNA]</scope>
    <source>
        <strain evidence="5 6">10F1B-8-1</strain>
    </source>
</reference>
<dbReference type="Proteomes" id="UP001205337">
    <property type="component" value="Unassembled WGS sequence"/>
</dbReference>
<gene>
    <name evidence="5" type="ORF">NUH29_09780</name>
</gene>